<sequence>MAMRTATPATTATTTLDWRDLVGACDAPTTRIVHVHAREAGLIVDMLCVVRGQHVEPEARVKVGRLRRYPGTHCRTCGESVHAANDVLPQVVAL</sequence>
<evidence type="ECO:0000313" key="2">
    <source>
        <dbReference type="Proteomes" id="UP000193010"/>
    </source>
</evidence>
<proteinExistence type="predicted"/>
<evidence type="ECO:0000313" key="1">
    <source>
        <dbReference type="EMBL" id="ORV52616.1"/>
    </source>
</evidence>
<organism evidence="1 2">
    <name type="scientific">Mycobacterium florentinum</name>
    <dbReference type="NCBI Taxonomy" id="292462"/>
    <lineage>
        <taxon>Bacteria</taxon>
        <taxon>Bacillati</taxon>
        <taxon>Actinomycetota</taxon>
        <taxon>Actinomycetes</taxon>
        <taxon>Mycobacteriales</taxon>
        <taxon>Mycobacteriaceae</taxon>
        <taxon>Mycobacterium</taxon>
        <taxon>Mycobacterium simiae complex</taxon>
    </lineage>
</organism>
<keyword evidence="2" id="KW-1185">Reference proteome</keyword>
<name>A0A1X1U710_MYCFL</name>
<dbReference type="EMBL" id="LQOV01000015">
    <property type="protein sequence ID" value="ORV52616.1"/>
    <property type="molecule type" value="Genomic_DNA"/>
</dbReference>
<comment type="caution">
    <text evidence="1">The sequence shown here is derived from an EMBL/GenBank/DDBJ whole genome shotgun (WGS) entry which is preliminary data.</text>
</comment>
<gene>
    <name evidence="1" type="ORF">AWC05_24380</name>
</gene>
<protein>
    <submittedName>
        <fullName evidence="1">Uncharacterized protein</fullName>
    </submittedName>
</protein>
<dbReference type="Proteomes" id="UP000193010">
    <property type="component" value="Unassembled WGS sequence"/>
</dbReference>
<reference evidence="1 2" key="1">
    <citation type="submission" date="2016-01" db="EMBL/GenBank/DDBJ databases">
        <title>The new phylogeny of the genus Mycobacterium.</title>
        <authorList>
            <person name="Tarcisio F."/>
            <person name="Conor M."/>
            <person name="Antonella G."/>
            <person name="Elisabetta G."/>
            <person name="Giulia F.S."/>
            <person name="Sara T."/>
            <person name="Anna F."/>
            <person name="Clotilde B."/>
            <person name="Roberto B."/>
            <person name="Veronica D.S."/>
            <person name="Fabio R."/>
            <person name="Monica P."/>
            <person name="Olivier J."/>
            <person name="Enrico T."/>
            <person name="Nicola S."/>
        </authorList>
    </citation>
    <scope>NUCLEOTIDE SEQUENCE [LARGE SCALE GENOMIC DNA]</scope>
    <source>
        <strain evidence="1 2">DSM 44852</strain>
    </source>
</reference>
<accession>A0A1X1U710</accession>
<dbReference type="AlphaFoldDB" id="A0A1X1U710"/>